<dbReference type="Proteomes" id="UP000814128">
    <property type="component" value="Unassembled WGS sequence"/>
</dbReference>
<protein>
    <submittedName>
        <fullName evidence="1">Uncharacterized protein</fullName>
    </submittedName>
</protein>
<keyword evidence="2" id="KW-1185">Reference proteome</keyword>
<sequence>CDVEGNFLPPGTAPDPRSVAAPDDYSPFKDATQFLLADFLYHKDEMSAGDISYLMELWAFEALKHNSFGPFANSKQLYAAIDAISKSDARWHVTNIEHEEDVPDDAPDWYRVCHECGYSRRSVQVLVRYTDRYLYS</sequence>
<evidence type="ECO:0000313" key="1">
    <source>
        <dbReference type="EMBL" id="KAI0027046.1"/>
    </source>
</evidence>
<organism evidence="1 2">
    <name type="scientific">Vararia minispora EC-137</name>
    <dbReference type="NCBI Taxonomy" id="1314806"/>
    <lineage>
        <taxon>Eukaryota</taxon>
        <taxon>Fungi</taxon>
        <taxon>Dikarya</taxon>
        <taxon>Basidiomycota</taxon>
        <taxon>Agaricomycotina</taxon>
        <taxon>Agaricomycetes</taxon>
        <taxon>Russulales</taxon>
        <taxon>Lachnocladiaceae</taxon>
        <taxon>Vararia</taxon>
    </lineage>
</organism>
<reference evidence="1" key="1">
    <citation type="submission" date="2021-02" db="EMBL/GenBank/DDBJ databases">
        <authorList>
            <consortium name="DOE Joint Genome Institute"/>
            <person name="Ahrendt S."/>
            <person name="Looney B.P."/>
            <person name="Miyauchi S."/>
            <person name="Morin E."/>
            <person name="Drula E."/>
            <person name="Courty P.E."/>
            <person name="Chicoki N."/>
            <person name="Fauchery L."/>
            <person name="Kohler A."/>
            <person name="Kuo A."/>
            <person name="Labutti K."/>
            <person name="Pangilinan J."/>
            <person name="Lipzen A."/>
            <person name="Riley R."/>
            <person name="Andreopoulos W."/>
            <person name="He G."/>
            <person name="Johnson J."/>
            <person name="Barry K.W."/>
            <person name="Grigoriev I.V."/>
            <person name="Nagy L."/>
            <person name="Hibbett D."/>
            <person name="Henrissat B."/>
            <person name="Matheny P.B."/>
            <person name="Labbe J."/>
            <person name="Martin F."/>
        </authorList>
    </citation>
    <scope>NUCLEOTIDE SEQUENCE</scope>
    <source>
        <strain evidence="1">EC-137</strain>
    </source>
</reference>
<gene>
    <name evidence="1" type="ORF">K488DRAFT_63196</name>
</gene>
<name>A0ACB8Q5K2_9AGAM</name>
<accession>A0ACB8Q5K2</accession>
<comment type="caution">
    <text evidence="1">The sequence shown here is derived from an EMBL/GenBank/DDBJ whole genome shotgun (WGS) entry which is preliminary data.</text>
</comment>
<proteinExistence type="predicted"/>
<dbReference type="EMBL" id="MU274033">
    <property type="protein sequence ID" value="KAI0027046.1"/>
    <property type="molecule type" value="Genomic_DNA"/>
</dbReference>
<reference evidence="1" key="2">
    <citation type="journal article" date="2022" name="New Phytol.">
        <title>Evolutionary transition to the ectomycorrhizal habit in the genomes of a hyperdiverse lineage of mushroom-forming fungi.</title>
        <authorList>
            <person name="Looney B."/>
            <person name="Miyauchi S."/>
            <person name="Morin E."/>
            <person name="Drula E."/>
            <person name="Courty P.E."/>
            <person name="Kohler A."/>
            <person name="Kuo A."/>
            <person name="LaButti K."/>
            <person name="Pangilinan J."/>
            <person name="Lipzen A."/>
            <person name="Riley R."/>
            <person name="Andreopoulos W."/>
            <person name="He G."/>
            <person name="Johnson J."/>
            <person name="Nolan M."/>
            <person name="Tritt A."/>
            <person name="Barry K.W."/>
            <person name="Grigoriev I.V."/>
            <person name="Nagy L.G."/>
            <person name="Hibbett D."/>
            <person name="Henrissat B."/>
            <person name="Matheny P.B."/>
            <person name="Labbe J."/>
            <person name="Martin F.M."/>
        </authorList>
    </citation>
    <scope>NUCLEOTIDE SEQUENCE</scope>
    <source>
        <strain evidence="1">EC-137</strain>
    </source>
</reference>
<evidence type="ECO:0000313" key="2">
    <source>
        <dbReference type="Proteomes" id="UP000814128"/>
    </source>
</evidence>
<feature type="non-terminal residue" evidence="1">
    <location>
        <position position="1"/>
    </location>
</feature>